<reference evidence="1" key="1">
    <citation type="submission" date="2021-01" db="EMBL/GenBank/DDBJ databases">
        <authorList>
            <person name="Corre E."/>
            <person name="Pelletier E."/>
            <person name="Niang G."/>
            <person name="Scheremetjew M."/>
            <person name="Finn R."/>
            <person name="Kale V."/>
            <person name="Holt S."/>
            <person name="Cochrane G."/>
            <person name="Meng A."/>
            <person name="Brown T."/>
            <person name="Cohen L."/>
        </authorList>
    </citation>
    <scope>NUCLEOTIDE SEQUENCE</scope>
    <source>
        <strain evidence="1">CCMP1320</strain>
    </source>
</reference>
<organism evidence="1">
    <name type="scientific">Dunaliella tertiolecta</name>
    <name type="common">Green alga</name>
    <dbReference type="NCBI Taxonomy" id="3047"/>
    <lineage>
        <taxon>Eukaryota</taxon>
        <taxon>Viridiplantae</taxon>
        <taxon>Chlorophyta</taxon>
        <taxon>core chlorophytes</taxon>
        <taxon>Chlorophyceae</taxon>
        <taxon>CS clade</taxon>
        <taxon>Chlamydomonadales</taxon>
        <taxon>Dunaliellaceae</taxon>
        <taxon>Dunaliella</taxon>
    </lineage>
</organism>
<gene>
    <name evidence="1" type="ORF">DTER00134_LOCUS20818</name>
</gene>
<name>A0A7S3VTP4_DUNTE</name>
<proteinExistence type="predicted"/>
<sequence>MSTVGVRCHGPLAAQVRGFFSAFKHKHTTACNIPENVMCLLHQDPKYFTHVLEQSLFTAAYTHYAFFPQFFLQETLGLASPGPGARVCISKAHPSRTSMLFLLASD</sequence>
<accession>A0A7S3VTP4</accession>
<protein>
    <submittedName>
        <fullName evidence="1">Uncharacterized protein</fullName>
    </submittedName>
</protein>
<dbReference type="AlphaFoldDB" id="A0A7S3VTP4"/>
<evidence type="ECO:0000313" key="1">
    <source>
        <dbReference type="EMBL" id="CAE0505745.1"/>
    </source>
</evidence>
<dbReference type="EMBL" id="HBIP01034112">
    <property type="protein sequence ID" value="CAE0505745.1"/>
    <property type="molecule type" value="Transcribed_RNA"/>
</dbReference>